<dbReference type="Pfam" id="PF11495">
    <property type="entry name" value="Regulator_TrmB"/>
    <property type="match status" value="1"/>
</dbReference>
<organism evidence="3 4">
    <name type="scientific">Clostridium scatologenes</name>
    <dbReference type="NCBI Taxonomy" id="1548"/>
    <lineage>
        <taxon>Bacteria</taxon>
        <taxon>Bacillati</taxon>
        <taxon>Bacillota</taxon>
        <taxon>Clostridia</taxon>
        <taxon>Eubacteriales</taxon>
        <taxon>Clostridiaceae</taxon>
        <taxon>Clostridium</taxon>
    </lineage>
</organism>
<dbReference type="Pfam" id="PF01978">
    <property type="entry name" value="TrmB"/>
    <property type="match status" value="1"/>
</dbReference>
<dbReference type="InterPro" id="IPR036388">
    <property type="entry name" value="WH-like_DNA-bd_sf"/>
</dbReference>
<dbReference type="PANTHER" id="PTHR34293">
    <property type="entry name" value="HTH-TYPE TRANSCRIPTIONAL REGULATOR TRMBL2"/>
    <property type="match status" value="1"/>
</dbReference>
<dbReference type="HOGENOM" id="CLU_072493_1_0_9"/>
<sequence length="268" mass="31278">MKERESNVINELTKLGLNKYEAKVYVTLLETPEITAYEIGKRSGVPQSKIYDTVNKLASKCMLILSGSDPVKYVPIPLEEFLNRYKKETEHSIKYLKENMSNINNNKYLDYMWHLQGENQCNDKIRYMIGNAKKSIYLDVWANNYKLLYDDLVKANERGVKIVCVVYGTIEKEIGKVYYHEMYGMEEDADANGRWLCLVTDDSESLFSIFKDEDSSAVWTQNKSFMLSTECFITHDIFISEIYLKYKDSLDKEFGFNLEKIRKKLPIG</sequence>
<reference evidence="3 4" key="1">
    <citation type="journal article" date="2015" name="J. Biotechnol.">
        <title>Complete genome sequence of a malodorant-producing acetogen, Clostridium scatologenes ATCC 25775(T).</title>
        <authorList>
            <person name="Zhu Z."/>
            <person name="Guo T."/>
            <person name="Zheng H."/>
            <person name="Song T."/>
            <person name="Ouyang P."/>
            <person name="Xie J."/>
        </authorList>
    </citation>
    <scope>NUCLEOTIDE SEQUENCE [LARGE SCALE GENOMIC DNA]</scope>
    <source>
        <strain evidence="3 4">ATCC 25775</strain>
    </source>
</reference>
<dbReference type="Proteomes" id="UP000033115">
    <property type="component" value="Chromosome"/>
</dbReference>
<dbReference type="SUPFAM" id="SSF46785">
    <property type="entry name" value="Winged helix' DNA-binding domain"/>
    <property type="match status" value="1"/>
</dbReference>
<gene>
    <name evidence="3" type="ORF">CSCA_2988</name>
</gene>
<evidence type="ECO:0000259" key="2">
    <source>
        <dbReference type="Pfam" id="PF11495"/>
    </source>
</evidence>
<accession>A0A0E3M6X6</accession>
<proteinExistence type="predicted"/>
<dbReference type="STRING" id="1548.CSCA_2988"/>
<dbReference type="InterPro" id="IPR021586">
    <property type="entry name" value="Tscrpt_reg_TrmB_C"/>
</dbReference>
<feature type="domain" description="Transcription regulator TrmB C-terminal" evidence="2">
    <location>
        <begin position="111"/>
        <end position="225"/>
    </location>
</feature>
<evidence type="ECO:0000313" key="4">
    <source>
        <dbReference type="Proteomes" id="UP000033115"/>
    </source>
</evidence>
<dbReference type="SUPFAM" id="SSF56024">
    <property type="entry name" value="Phospholipase D/nuclease"/>
    <property type="match status" value="1"/>
</dbReference>
<dbReference type="InterPro" id="IPR036390">
    <property type="entry name" value="WH_DNA-bd_sf"/>
</dbReference>
<dbReference type="Gene3D" id="3.30.870.10">
    <property type="entry name" value="Endonuclease Chain A"/>
    <property type="match status" value="1"/>
</dbReference>
<dbReference type="KEGG" id="csq:CSCA_2988"/>
<dbReference type="EMBL" id="CP009933">
    <property type="protein sequence ID" value="AKA70113.1"/>
    <property type="molecule type" value="Genomic_DNA"/>
</dbReference>
<evidence type="ECO:0000313" key="3">
    <source>
        <dbReference type="EMBL" id="AKA70113.1"/>
    </source>
</evidence>
<dbReference type="AlphaFoldDB" id="A0A0E3M6X6"/>
<dbReference type="RefSeq" id="WP_029160701.1">
    <property type="nucleotide sequence ID" value="NZ_CP009933.1"/>
</dbReference>
<keyword evidence="4" id="KW-1185">Reference proteome</keyword>
<feature type="domain" description="Transcription regulator TrmB N-terminal" evidence="1">
    <location>
        <begin position="12"/>
        <end position="79"/>
    </location>
</feature>
<dbReference type="InterPro" id="IPR002831">
    <property type="entry name" value="Tscrpt_reg_TrmB_N"/>
</dbReference>
<protein>
    <submittedName>
        <fullName evidence="3">Transcriptional regulator</fullName>
    </submittedName>
</protein>
<dbReference type="CDD" id="cd09124">
    <property type="entry name" value="PLDc_like_TrmB_middle"/>
    <property type="match status" value="1"/>
</dbReference>
<name>A0A0E3M6X6_CLOSL</name>
<dbReference type="PANTHER" id="PTHR34293:SF1">
    <property type="entry name" value="HTH-TYPE TRANSCRIPTIONAL REGULATOR TRMBL2"/>
    <property type="match status" value="1"/>
</dbReference>
<dbReference type="Gene3D" id="1.10.10.10">
    <property type="entry name" value="Winged helix-like DNA-binding domain superfamily/Winged helix DNA-binding domain"/>
    <property type="match status" value="1"/>
</dbReference>
<evidence type="ECO:0000259" key="1">
    <source>
        <dbReference type="Pfam" id="PF01978"/>
    </source>
</evidence>
<dbReference type="InterPro" id="IPR051797">
    <property type="entry name" value="TrmB-like"/>
</dbReference>